<keyword evidence="4 7" id="KW-0233">DNA recombination</keyword>
<evidence type="ECO:0000256" key="7">
    <source>
        <dbReference type="HAMAP-Rule" id="MF_00201"/>
    </source>
</evidence>
<sequence>MANNLQGLIISKINYNDYDQIITIFSREEGKLSFYAPGVRKAISKNQFSLQLFATSEFELFLSYHKNKVSKLKTGVLIKDRNLLAKDYEDYLVATLMVEVLDQAIEERTADDELYNLITTSLDCLLNNSDNLIIVIFYLFKMLKWYGLRWDFGKCQRCYKKEGIKTISFIDQGLICRGCITEKDYLFSIGLIKEIILWQDEQFTIATLASKTFVTNQELMLLFRMLCEYYLNVVGIFSYSIKEIAEKSIYFK</sequence>
<dbReference type="HAMAP" id="MF_00201">
    <property type="entry name" value="RecO"/>
    <property type="match status" value="1"/>
</dbReference>
<dbReference type="HOGENOM" id="CLU_066632_5_0_14"/>
<evidence type="ECO:0000313" key="9">
    <source>
        <dbReference type="EMBL" id="AGM24912.1"/>
    </source>
</evidence>
<dbReference type="SUPFAM" id="SSF57863">
    <property type="entry name" value="ArfGap/RecO-like zinc finger"/>
    <property type="match status" value="1"/>
</dbReference>
<dbReference type="PATRIC" id="fig|1276227.3.peg.326"/>
<dbReference type="Gene3D" id="1.20.1440.120">
    <property type="entry name" value="Recombination protein O, C-terminal domain"/>
    <property type="match status" value="1"/>
</dbReference>
<name>R4U0U6_9MOLU</name>
<dbReference type="GO" id="GO:0043590">
    <property type="term" value="C:bacterial nucleoid"/>
    <property type="evidence" value="ECO:0007669"/>
    <property type="project" value="TreeGrafter"/>
</dbReference>
<dbReference type="AlphaFoldDB" id="R4U0U6"/>
<evidence type="ECO:0000313" key="10">
    <source>
        <dbReference type="Proteomes" id="UP000013964"/>
    </source>
</evidence>
<dbReference type="Gene3D" id="2.40.50.140">
    <property type="entry name" value="Nucleic acid-binding proteins"/>
    <property type="match status" value="1"/>
</dbReference>
<dbReference type="STRING" id="1276227.SCHRY_v1c03270"/>
<comment type="function">
    <text evidence="7">Involved in DNA repair and RecF pathway recombination.</text>
</comment>
<dbReference type="OrthoDB" id="404042at2"/>
<dbReference type="eggNOG" id="COG1381">
    <property type="taxonomic scope" value="Bacteria"/>
</dbReference>
<dbReference type="PANTHER" id="PTHR33991:SF1">
    <property type="entry name" value="DNA REPAIR PROTEIN RECO"/>
    <property type="match status" value="1"/>
</dbReference>
<accession>R4U0U6</accession>
<dbReference type="Pfam" id="PF11967">
    <property type="entry name" value="RecO_N"/>
    <property type="match status" value="1"/>
</dbReference>
<evidence type="ECO:0000256" key="6">
    <source>
        <dbReference type="ARBA" id="ARBA00033409"/>
    </source>
</evidence>
<proteinExistence type="inferred from homology"/>
<dbReference type="Pfam" id="PF02565">
    <property type="entry name" value="RecO_C"/>
    <property type="match status" value="1"/>
</dbReference>
<dbReference type="KEGG" id="scr:SCHRY_v1c03270"/>
<reference evidence="9 10" key="1">
    <citation type="journal article" date="2013" name="Genome Biol. Evol.">
        <title>Complete genomes of two dipteran-associated spiroplasmas provided insights into the origin, dynamics, and impacts of viral invasion in spiroplasma.</title>
        <authorList>
            <person name="Ku C."/>
            <person name="Lo W.S."/>
            <person name="Chen L.L."/>
            <person name="Kuo C.H."/>
        </authorList>
    </citation>
    <scope>NUCLEOTIDE SEQUENCE [LARGE SCALE GENOMIC DNA]</scope>
    <source>
        <strain evidence="9 10">DF-1</strain>
    </source>
</reference>
<organism evidence="9 10">
    <name type="scientific">Spiroplasma chrysopicola DF-1</name>
    <dbReference type="NCBI Taxonomy" id="1276227"/>
    <lineage>
        <taxon>Bacteria</taxon>
        <taxon>Bacillati</taxon>
        <taxon>Mycoplasmatota</taxon>
        <taxon>Mollicutes</taxon>
        <taxon>Entomoplasmatales</taxon>
        <taxon>Spiroplasmataceae</taxon>
        <taxon>Spiroplasma</taxon>
    </lineage>
</organism>
<dbReference type="InterPro" id="IPR042242">
    <property type="entry name" value="RecO_C"/>
</dbReference>
<keyword evidence="10" id="KW-1185">Reference proteome</keyword>
<evidence type="ECO:0000256" key="3">
    <source>
        <dbReference type="ARBA" id="ARBA00022763"/>
    </source>
</evidence>
<dbReference type="InterPro" id="IPR012340">
    <property type="entry name" value="NA-bd_OB-fold"/>
</dbReference>
<evidence type="ECO:0000256" key="1">
    <source>
        <dbReference type="ARBA" id="ARBA00007452"/>
    </source>
</evidence>
<evidence type="ECO:0000256" key="4">
    <source>
        <dbReference type="ARBA" id="ARBA00023172"/>
    </source>
</evidence>
<feature type="domain" description="DNA replication/recombination mediator RecO N-terminal" evidence="8">
    <location>
        <begin position="4"/>
        <end position="78"/>
    </location>
</feature>
<dbReference type="InterPro" id="IPR003717">
    <property type="entry name" value="RecO"/>
</dbReference>
<dbReference type="GO" id="GO:0006310">
    <property type="term" value="P:DNA recombination"/>
    <property type="evidence" value="ECO:0007669"/>
    <property type="project" value="UniProtKB-UniRule"/>
</dbReference>
<dbReference type="GO" id="GO:0006302">
    <property type="term" value="P:double-strand break repair"/>
    <property type="evidence" value="ECO:0007669"/>
    <property type="project" value="TreeGrafter"/>
</dbReference>
<dbReference type="EMBL" id="CP005077">
    <property type="protein sequence ID" value="AGM24912.1"/>
    <property type="molecule type" value="Genomic_DNA"/>
</dbReference>
<gene>
    <name evidence="7 9" type="primary">recO</name>
    <name evidence="9" type="ORF">SCHRY_v1c03270</name>
</gene>
<protein>
    <recommendedName>
        <fullName evidence="2 7">DNA repair protein RecO</fullName>
    </recommendedName>
    <alternativeName>
        <fullName evidence="6 7">Recombination protein O</fullName>
    </alternativeName>
</protein>
<evidence type="ECO:0000256" key="2">
    <source>
        <dbReference type="ARBA" id="ARBA00021310"/>
    </source>
</evidence>
<dbReference type="NCBIfam" id="TIGR00613">
    <property type="entry name" value="reco"/>
    <property type="match status" value="1"/>
</dbReference>
<dbReference type="InterPro" id="IPR022572">
    <property type="entry name" value="DNA_rep/recomb_RecO_N"/>
</dbReference>
<dbReference type="SUPFAM" id="SSF50249">
    <property type="entry name" value="Nucleic acid-binding proteins"/>
    <property type="match status" value="1"/>
</dbReference>
<evidence type="ECO:0000259" key="8">
    <source>
        <dbReference type="Pfam" id="PF11967"/>
    </source>
</evidence>
<dbReference type="Proteomes" id="UP000013964">
    <property type="component" value="Chromosome"/>
</dbReference>
<dbReference type="RefSeq" id="WP_016338738.1">
    <property type="nucleotide sequence ID" value="NC_021280.1"/>
</dbReference>
<comment type="similarity">
    <text evidence="1 7">Belongs to the RecO family.</text>
</comment>
<dbReference type="PANTHER" id="PTHR33991">
    <property type="entry name" value="DNA REPAIR PROTEIN RECO"/>
    <property type="match status" value="1"/>
</dbReference>
<keyword evidence="3 7" id="KW-0227">DNA damage</keyword>
<dbReference type="InterPro" id="IPR037278">
    <property type="entry name" value="ARFGAP/RecO"/>
</dbReference>
<keyword evidence="5 7" id="KW-0234">DNA repair</keyword>
<evidence type="ECO:0000256" key="5">
    <source>
        <dbReference type="ARBA" id="ARBA00023204"/>
    </source>
</evidence>